<name>A0ABV6MAH7_9ACTN</name>
<organism evidence="1 2">
    <name type="scientific">Phytohabitans kaempferiae</name>
    <dbReference type="NCBI Taxonomy" id="1620943"/>
    <lineage>
        <taxon>Bacteria</taxon>
        <taxon>Bacillati</taxon>
        <taxon>Actinomycetota</taxon>
        <taxon>Actinomycetes</taxon>
        <taxon>Micromonosporales</taxon>
        <taxon>Micromonosporaceae</taxon>
    </lineage>
</organism>
<sequence length="149" mass="15632">MAAVAALGQLNTGLEVVPNILWYGPMRISQEFLFDTLRNGLRKERVGGTPSIGPNDARWPKHAVAAFLAGRYEPALRAGASAAADDRIAHAMPLVHPTGADNTVSLVITAACRRKPKDGGEAELNQVSAGVSEDDPAIYAEISTPSATA</sequence>
<reference evidence="1 2" key="1">
    <citation type="submission" date="2024-09" db="EMBL/GenBank/DDBJ databases">
        <authorList>
            <person name="Sun Q."/>
            <person name="Mori K."/>
        </authorList>
    </citation>
    <scope>NUCLEOTIDE SEQUENCE [LARGE SCALE GENOMIC DNA]</scope>
    <source>
        <strain evidence="1 2">TBRC 3947</strain>
    </source>
</reference>
<evidence type="ECO:0000313" key="1">
    <source>
        <dbReference type="EMBL" id="MFC0531631.1"/>
    </source>
</evidence>
<comment type="caution">
    <text evidence="1">The sequence shown here is derived from an EMBL/GenBank/DDBJ whole genome shotgun (WGS) entry which is preliminary data.</text>
</comment>
<gene>
    <name evidence="1" type="ORF">ACFFIA_28690</name>
</gene>
<evidence type="ECO:0000313" key="2">
    <source>
        <dbReference type="Proteomes" id="UP001589867"/>
    </source>
</evidence>
<accession>A0ABV6MAH7</accession>
<protein>
    <submittedName>
        <fullName evidence="1">Uncharacterized protein</fullName>
    </submittedName>
</protein>
<dbReference type="RefSeq" id="WP_377256374.1">
    <property type="nucleotide sequence ID" value="NZ_JBHLUH010000060.1"/>
</dbReference>
<dbReference type="Proteomes" id="UP001589867">
    <property type="component" value="Unassembled WGS sequence"/>
</dbReference>
<proteinExistence type="predicted"/>
<dbReference type="EMBL" id="JBHLUH010000060">
    <property type="protein sequence ID" value="MFC0531631.1"/>
    <property type="molecule type" value="Genomic_DNA"/>
</dbReference>
<keyword evidence="2" id="KW-1185">Reference proteome</keyword>